<dbReference type="InterPro" id="IPR032568">
    <property type="entry name" value="DUF4926"/>
</dbReference>
<dbReference type="AlphaFoldDB" id="A0A450SUS9"/>
<accession>A0A450SUS9</accession>
<dbReference type="Pfam" id="PF16277">
    <property type="entry name" value="DUF4926"/>
    <property type="match status" value="1"/>
</dbReference>
<reference evidence="1" key="1">
    <citation type="submission" date="2019-02" db="EMBL/GenBank/DDBJ databases">
        <authorList>
            <person name="Gruber-Vodicka R. H."/>
            <person name="Seah K. B. B."/>
        </authorList>
    </citation>
    <scope>NUCLEOTIDE SEQUENCE</scope>
    <source>
        <strain evidence="1">BECK_DK161</strain>
    </source>
</reference>
<evidence type="ECO:0000313" key="1">
    <source>
        <dbReference type="EMBL" id="VFJ57763.1"/>
    </source>
</evidence>
<sequence length="72" mass="8117">MNNRFELLDVVALTEDLAEQALHRGQVGTIVETLAPDVYEVEFVDDEGMTYAMQALRADQLMALRYRLSKAA</sequence>
<proteinExistence type="predicted"/>
<dbReference type="EMBL" id="CAADEY010000061">
    <property type="protein sequence ID" value="VFJ57763.1"/>
    <property type="molecule type" value="Genomic_DNA"/>
</dbReference>
<evidence type="ECO:0008006" key="2">
    <source>
        <dbReference type="Google" id="ProtNLM"/>
    </source>
</evidence>
<gene>
    <name evidence="1" type="ORF">BECKDK2373C_GA0170839_106112</name>
</gene>
<name>A0A450SUS9_9GAMM</name>
<organism evidence="1">
    <name type="scientific">Candidatus Kentrum sp. DK</name>
    <dbReference type="NCBI Taxonomy" id="2126562"/>
    <lineage>
        <taxon>Bacteria</taxon>
        <taxon>Pseudomonadati</taxon>
        <taxon>Pseudomonadota</taxon>
        <taxon>Gammaproteobacteria</taxon>
        <taxon>Candidatus Kentrum</taxon>
    </lineage>
</organism>
<protein>
    <recommendedName>
        <fullName evidence="2">DUF4926 domain-containing protein</fullName>
    </recommendedName>
</protein>